<protein>
    <submittedName>
        <fullName evidence="6">Protein CHLOROPLAST IMPORT APPARATUS 2</fullName>
    </submittedName>
</protein>
<organism evidence="6 7">
    <name type="scientific">Cinnamomum micranthum f. kanehirae</name>
    <dbReference type="NCBI Taxonomy" id="337451"/>
    <lineage>
        <taxon>Eukaryota</taxon>
        <taxon>Viridiplantae</taxon>
        <taxon>Streptophyta</taxon>
        <taxon>Embryophyta</taxon>
        <taxon>Tracheophyta</taxon>
        <taxon>Spermatophyta</taxon>
        <taxon>Magnoliopsida</taxon>
        <taxon>Magnoliidae</taxon>
        <taxon>Laurales</taxon>
        <taxon>Lauraceae</taxon>
        <taxon>Cinnamomum</taxon>
    </lineage>
</organism>
<comment type="caution">
    <text evidence="6">The sequence shown here is derived from an EMBL/GenBank/DDBJ whole genome shotgun (WGS) entry which is preliminary data.</text>
</comment>
<dbReference type="STRING" id="337451.A0A3S3MSR8"/>
<evidence type="ECO:0000259" key="5">
    <source>
        <dbReference type="PROSITE" id="PS51017"/>
    </source>
</evidence>
<sequence length="225" mass="26644">MQKEEKMVSCNNPHLRSPKKEEVPILEDGNSTQKPIDPDGKDNIMEDLECIFGFQDDHKFGGAGHMLTNDWDFMTWDEIPNVGLKEECDDDHHHHHKMKMEEEPFEECDNDGNIAVKRENLGFWEEKKTISLNLNYQDVLDAWSDGRSPWADDYSLLTSNDTYMGEVPVMKEEKMRREARVLRYKEKRQTRLFSKKIRYQVRKLNAEKRPRLKGRFVKRIPDQTV</sequence>
<dbReference type="PANTHER" id="PTHR31874">
    <property type="entry name" value="CCT MOTIF FAMILY PROTEIN, EXPRESSED"/>
    <property type="match status" value="1"/>
</dbReference>
<evidence type="ECO:0000256" key="3">
    <source>
        <dbReference type="PROSITE-ProRule" id="PRU00357"/>
    </source>
</evidence>
<evidence type="ECO:0000313" key="6">
    <source>
        <dbReference type="EMBL" id="RWR78927.1"/>
    </source>
</evidence>
<dbReference type="AlphaFoldDB" id="A0A3S3MSR8"/>
<dbReference type="InterPro" id="IPR052453">
    <property type="entry name" value="CONSTANS-like_ZF"/>
</dbReference>
<dbReference type="GO" id="GO:0006355">
    <property type="term" value="P:regulation of DNA-templated transcription"/>
    <property type="evidence" value="ECO:0007669"/>
    <property type="project" value="TreeGrafter"/>
</dbReference>
<keyword evidence="7" id="KW-1185">Reference proteome</keyword>
<comment type="subcellular location">
    <subcellularLocation>
        <location evidence="1 3">Nucleus</location>
    </subcellularLocation>
</comment>
<proteinExistence type="predicted"/>
<keyword evidence="2 3" id="KW-0539">Nucleus</keyword>
<dbReference type="Proteomes" id="UP000283530">
    <property type="component" value="Unassembled WGS sequence"/>
</dbReference>
<dbReference type="EMBL" id="QPKB01000003">
    <property type="protein sequence ID" value="RWR78927.1"/>
    <property type="molecule type" value="Genomic_DNA"/>
</dbReference>
<feature type="region of interest" description="Disordered" evidence="4">
    <location>
        <begin position="1"/>
        <end position="42"/>
    </location>
</feature>
<feature type="domain" description="CCT" evidence="5">
    <location>
        <begin position="177"/>
        <end position="219"/>
    </location>
</feature>
<dbReference type="Pfam" id="PF06203">
    <property type="entry name" value="CCT"/>
    <property type="match status" value="1"/>
</dbReference>
<dbReference type="OrthoDB" id="153872at2759"/>
<dbReference type="InterPro" id="IPR010402">
    <property type="entry name" value="CCT_domain"/>
</dbReference>
<dbReference type="PANTHER" id="PTHR31874:SF41">
    <property type="entry name" value="CCT MOTIF FAMILY PROTEIN"/>
    <property type="match status" value="1"/>
</dbReference>
<dbReference type="GO" id="GO:0005634">
    <property type="term" value="C:nucleus"/>
    <property type="evidence" value="ECO:0007669"/>
    <property type="project" value="UniProtKB-SubCell"/>
</dbReference>
<reference evidence="6 7" key="1">
    <citation type="journal article" date="2019" name="Nat. Plants">
        <title>Stout camphor tree genome fills gaps in understanding of flowering plant genome evolution.</title>
        <authorList>
            <person name="Chaw S.M."/>
            <person name="Liu Y.C."/>
            <person name="Wu Y.W."/>
            <person name="Wang H.Y."/>
            <person name="Lin C.I."/>
            <person name="Wu C.S."/>
            <person name="Ke H.M."/>
            <person name="Chang L.Y."/>
            <person name="Hsu C.Y."/>
            <person name="Yang H.T."/>
            <person name="Sudianto E."/>
            <person name="Hsu M.H."/>
            <person name="Wu K.P."/>
            <person name="Wang L.N."/>
            <person name="Leebens-Mack J.H."/>
            <person name="Tsai I.J."/>
        </authorList>
    </citation>
    <scope>NUCLEOTIDE SEQUENCE [LARGE SCALE GENOMIC DNA]</scope>
    <source>
        <strain evidence="7">cv. Chaw 1501</strain>
        <tissue evidence="6">Young leaves</tissue>
    </source>
</reference>
<evidence type="ECO:0000256" key="2">
    <source>
        <dbReference type="ARBA" id="ARBA00023242"/>
    </source>
</evidence>
<evidence type="ECO:0000313" key="7">
    <source>
        <dbReference type="Proteomes" id="UP000283530"/>
    </source>
</evidence>
<evidence type="ECO:0000256" key="1">
    <source>
        <dbReference type="ARBA" id="ARBA00004123"/>
    </source>
</evidence>
<accession>A0A3S3MSR8</accession>
<evidence type="ECO:0000256" key="4">
    <source>
        <dbReference type="SAM" id="MobiDB-lite"/>
    </source>
</evidence>
<gene>
    <name evidence="6" type="ORF">CKAN_00748100</name>
</gene>
<dbReference type="PROSITE" id="PS51017">
    <property type="entry name" value="CCT"/>
    <property type="match status" value="1"/>
</dbReference>
<name>A0A3S3MSR8_9MAGN</name>